<feature type="region of interest" description="Disordered" evidence="1">
    <location>
        <begin position="378"/>
        <end position="416"/>
    </location>
</feature>
<feature type="region of interest" description="Disordered" evidence="1">
    <location>
        <begin position="116"/>
        <end position="153"/>
    </location>
</feature>
<name>A0ABQ9G4E5_9NEOP</name>
<dbReference type="EMBL" id="JARBHB010000015">
    <property type="protein sequence ID" value="KAJ8867330.1"/>
    <property type="molecule type" value="Genomic_DNA"/>
</dbReference>
<comment type="caution">
    <text evidence="2">The sequence shown here is derived from an EMBL/GenBank/DDBJ whole genome shotgun (WGS) entry which is preliminary data.</text>
</comment>
<evidence type="ECO:0000313" key="3">
    <source>
        <dbReference type="Proteomes" id="UP001159363"/>
    </source>
</evidence>
<feature type="compositionally biased region" description="Basic and acidic residues" evidence="1">
    <location>
        <begin position="394"/>
        <end position="406"/>
    </location>
</feature>
<reference evidence="2 3" key="1">
    <citation type="submission" date="2023-02" db="EMBL/GenBank/DDBJ databases">
        <title>LHISI_Scaffold_Assembly.</title>
        <authorList>
            <person name="Stuart O.P."/>
            <person name="Cleave R."/>
            <person name="Magrath M.J.L."/>
            <person name="Mikheyev A.S."/>
        </authorList>
    </citation>
    <scope>NUCLEOTIDE SEQUENCE [LARGE SCALE GENOMIC DNA]</scope>
    <source>
        <strain evidence="2">Daus_M_001</strain>
        <tissue evidence="2">Leg muscle</tissue>
    </source>
</reference>
<gene>
    <name evidence="2" type="ORF">PR048_031131</name>
</gene>
<proteinExistence type="predicted"/>
<sequence>MQNTLFPGKRDAFVAEEACLLPSRSRRLRGKFSVFPGGRRGARRNYRWIKGKLTKVAPVGYTSRDVCTAGGGDSRGKRHCKVLATAFAALGVVKEWKEGGRGVKLSCQQHSTLVTSAFAPGPTGGSDGGIKKYKKRPETDEGGRPREKKKVTRKTQKESVFLFSLFGPGEEKRALAHFLMFRAANLSRCPRAEGGSVKKPKRKMPFSLSARRPITMIGFLTGVTFKGAAHLCVEVLDYLKELSLSGCRLGEMASFDDVEIRSSSLTRESNHRATESKEQFLNYPYPFDTKFAGAAVAEQLACSPPTEAIRAQSPAGSLRISASGKHGGRCRWSAGFPGDRPLLPPFHTGAAPYSPQSTLIGSEDLDDELTTAQAELQNQRRGRLGNAHAQEGGQDQRQKEKNKDGNTEVGPVEHGGTKIKVYRAAVGAGRAQVHELCAKHGESLTEPECAHDKCKHQHAAYPIHTATTNLSLSKSSISTPSLILTTNISIFPNTGVSTKFATSSANCHTTLPVNPTDNVTPSNQLCTTNCKQLATRERKVTETTAVISTPATGDTAKRNLSCFQILPIFAGSANEDPSAFIKDYTSLLKCYGVWEKDWASCVGAQVQGDIFSWWHSLNHYELS</sequence>
<accession>A0ABQ9G4E5</accession>
<keyword evidence="3" id="KW-1185">Reference proteome</keyword>
<evidence type="ECO:0000256" key="1">
    <source>
        <dbReference type="SAM" id="MobiDB-lite"/>
    </source>
</evidence>
<dbReference type="Proteomes" id="UP001159363">
    <property type="component" value="Chromosome 14"/>
</dbReference>
<organism evidence="2 3">
    <name type="scientific">Dryococelus australis</name>
    <dbReference type="NCBI Taxonomy" id="614101"/>
    <lineage>
        <taxon>Eukaryota</taxon>
        <taxon>Metazoa</taxon>
        <taxon>Ecdysozoa</taxon>
        <taxon>Arthropoda</taxon>
        <taxon>Hexapoda</taxon>
        <taxon>Insecta</taxon>
        <taxon>Pterygota</taxon>
        <taxon>Neoptera</taxon>
        <taxon>Polyneoptera</taxon>
        <taxon>Phasmatodea</taxon>
        <taxon>Verophasmatodea</taxon>
        <taxon>Anareolatae</taxon>
        <taxon>Phasmatidae</taxon>
        <taxon>Eurycanthinae</taxon>
        <taxon>Dryococelus</taxon>
    </lineage>
</organism>
<evidence type="ECO:0000313" key="2">
    <source>
        <dbReference type="EMBL" id="KAJ8867330.1"/>
    </source>
</evidence>
<protein>
    <submittedName>
        <fullName evidence="2">Uncharacterized protein</fullName>
    </submittedName>
</protein>
<feature type="compositionally biased region" description="Basic and acidic residues" evidence="1">
    <location>
        <begin position="136"/>
        <end position="145"/>
    </location>
</feature>